<dbReference type="EMBL" id="CP155573">
    <property type="protein sequence ID" value="XFO66851.1"/>
    <property type="molecule type" value="Genomic_DNA"/>
</dbReference>
<evidence type="ECO:0000256" key="1">
    <source>
        <dbReference type="ARBA" id="ARBA00004141"/>
    </source>
</evidence>
<evidence type="ECO:0000256" key="3">
    <source>
        <dbReference type="ARBA" id="ARBA00022989"/>
    </source>
</evidence>
<keyword evidence="3 5" id="KW-1133">Transmembrane helix</keyword>
<feature type="transmembrane region" description="Helical" evidence="5">
    <location>
        <begin position="133"/>
        <end position="157"/>
    </location>
</feature>
<evidence type="ECO:0000313" key="7">
    <source>
        <dbReference type="Proteomes" id="UP000216752"/>
    </source>
</evidence>
<evidence type="ECO:0000256" key="2">
    <source>
        <dbReference type="ARBA" id="ARBA00022692"/>
    </source>
</evidence>
<feature type="transmembrane region" description="Helical" evidence="5">
    <location>
        <begin position="7"/>
        <end position="28"/>
    </location>
</feature>
<dbReference type="Gene3D" id="1.20.1530.20">
    <property type="match status" value="1"/>
</dbReference>
<feature type="transmembrane region" description="Helical" evidence="5">
    <location>
        <begin position="40"/>
        <end position="58"/>
    </location>
</feature>
<dbReference type="InterPro" id="IPR004710">
    <property type="entry name" value="Bilac:Na_transpt"/>
</dbReference>
<proteinExistence type="predicted"/>
<keyword evidence="4 5" id="KW-0472">Membrane</keyword>
<comment type="subcellular location">
    <subcellularLocation>
        <location evidence="1">Membrane</location>
        <topology evidence="1">Multi-pass membrane protein</topology>
    </subcellularLocation>
</comment>
<feature type="transmembrane region" description="Helical" evidence="5">
    <location>
        <begin position="98"/>
        <end position="121"/>
    </location>
</feature>
<dbReference type="RefSeq" id="WP_373665514.1">
    <property type="nucleotide sequence ID" value="NZ_CP155573.1"/>
</dbReference>
<keyword evidence="7" id="KW-1185">Reference proteome</keyword>
<dbReference type="Proteomes" id="UP000216752">
    <property type="component" value="Chromosome"/>
</dbReference>
<feature type="transmembrane region" description="Helical" evidence="5">
    <location>
        <begin position="222"/>
        <end position="244"/>
    </location>
</feature>
<feature type="transmembrane region" description="Helical" evidence="5">
    <location>
        <begin position="195"/>
        <end position="216"/>
    </location>
</feature>
<accession>A0ABZ3IMD0</accession>
<evidence type="ECO:0000256" key="4">
    <source>
        <dbReference type="ARBA" id="ARBA00023136"/>
    </source>
</evidence>
<name>A0ABZ3IMD0_9FIRM</name>
<gene>
    <name evidence="6" type="primary">panS</name>
    <name evidence="6" type="ORF">SPSIL_030110</name>
</gene>
<dbReference type="InterPro" id="IPR038770">
    <property type="entry name" value="Na+/solute_symporter_sf"/>
</dbReference>
<keyword evidence="2 5" id="KW-0812">Transmembrane</keyword>
<dbReference type="InterPro" id="IPR002657">
    <property type="entry name" value="BilAc:Na_symport/Acr3"/>
</dbReference>
<feature type="transmembrane region" description="Helical" evidence="5">
    <location>
        <begin position="169"/>
        <end position="188"/>
    </location>
</feature>
<evidence type="ECO:0000313" key="6">
    <source>
        <dbReference type="EMBL" id="XFO66851.1"/>
    </source>
</evidence>
<sequence>MKYLEKLAQFICRNMTLWVVGFSAVAFFYPEPFKPIGKNISYLLGVIMLGMGLTMSLEDFRLVLTRPKDVFYGVFFRYLIMPLVGFGVAHMLGLPPALAAGMVLLGAAPSGTGSNVMTYIAKGDTALSITVSSINTILAPVLTTYIFAYLAGAMIPIDVNALLMDIVKIVLVPVAAGVALHMLAPILVEKLTKVVPAVSVTCIIAIIAAVVALNAAKLATVALVLCVAVAIHNIAGLLLGYYSGRVVGMSKKKSRAITFEIGMENSGLAVALALAHLDPMAALPAAVMTVWEYITGSVLASYWGNRPIDEQTESASEDEVNSFQQG</sequence>
<organism evidence="6 7">
    <name type="scientific">Sporomusa silvacetica DSM 10669</name>
    <dbReference type="NCBI Taxonomy" id="1123289"/>
    <lineage>
        <taxon>Bacteria</taxon>
        <taxon>Bacillati</taxon>
        <taxon>Bacillota</taxon>
        <taxon>Negativicutes</taxon>
        <taxon>Selenomonadales</taxon>
        <taxon>Sporomusaceae</taxon>
        <taxon>Sporomusa</taxon>
    </lineage>
</organism>
<evidence type="ECO:0000256" key="5">
    <source>
        <dbReference type="SAM" id="Phobius"/>
    </source>
</evidence>
<dbReference type="PANTHER" id="PTHR10361:SF28">
    <property type="entry name" value="P3 PROTEIN-RELATED"/>
    <property type="match status" value="1"/>
</dbReference>
<dbReference type="PANTHER" id="PTHR10361">
    <property type="entry name" value="SODIUM-BILE ACID COTRANSPORTER"/>
    <property type="match status" value="1"/>
</dbReference>
<feature type="transmembrane region" description="Helical" evidence="5">
    <location>
        <begin position="70"/>
        <end position="92"/>
    </location>
</feature>
<dbReference type="Pfam" id="PF01758">
    <property type="entry name" value="SBF"/>
    <property type="match status" value="1"/>
</dbReference>
<protein>
    <submittedName>
        <fullName evidence="6">Pantothenates transporter PanS</fullName>
    </submittedName>
</protein>
<reference evidence="6" key="1">
    <citation type="submission" date="2024-05" db="EMBL/GenBank/DDBJ databases">
        <title>Isolation and characterization of Sporomusa carbonis sp. nov., a carboxydotrophic hydrogenogen in the genus of Sporomusa isolated from a charcoal burning pile.</title>
        <authorList>
            <person name="Boeer T."/>
            <person name="Rosenbaum F."/>
            <person name="Eysell L."/>
            <person name="Mueller V."/>
            <person name="Daniel R."/>
            <person name="Poehlein A."/>
        </authorList>
    </citation>
    <scope>NUCLEOTIDE SEQUENCE [LARGE SCALE GENOMIC DNA]</scope>
    <source>
        <strain evidence="6">DSM 10669</strain>
    </source>
</reference>